<organism evidence="2 3">
    <name type="scientific">Trichococcus shcherbakoviae</name>
    <dbReference type="NCBI Taxonomy" id="2094020"/>
    <lineage>
        <taxon>Bacteria</taxon>
        <taxon>Bacillati</taxon>
        <taxon>Bacillota</taxon>
        <taxon>Bacilli</taxon>
        <taxon>Lactobacillales</taxon>
        <taxon>Carnobacteriaceae</taxon>
        <taxon>Trichococcus</taxon>
    </lineage>
</organism>
<dbReference type="AntiFam" id="ANF00015">
    <property type="entry name" value="tRNA translation"/>
</dbReference>
<reference evidence="3" key="1">
    <citation type="submission" date="2018-05" db="EMBL/GenBank/DDBJ databases">
        <authorList>
            <person name="Strepis N."/>
        </authorList>
    </citation>
    <scope>NUCLEOTIDE SEQUENCE [LARGE SCALE GENOMIC DNA]</scope>
</reference>
<dbReference type="AlphaFoldDB" id="A0A383TEN8"/>
<protein>
    <submittedName>
        <fullName evidence="2">Uncharacterized protein</fullName>
    </submittedName>
</protein>
<dbReference type="Proteomes" id="UP000262072">
    <property type="component" value="Unassembled WGS sequence"/>
</dbReference>
<gene>
    <name evidence="2" type="ORF">TART1_1645</name>
</gene>
<proteinExistence type="predicted"/>
<sequence>MVRHRSAKPLSPVQIRLPPFHNNKMEHCILHNYAGVAELADALDSKSSAREGVPVRPRPPVSQKKQAQRDGFHLSGLVFLGSLSNGADVRQVCFAPRDICTPVKLGFAEVQMSLTPLNSGERPLTGTERLDCFRTSGESLLIGGTELSSLSYLDSSADSHRFYLYPVIFLGT</sequence>
<accession>A0A383TEN8</accession>
<evidence type="ECO:0000313" key="3">
    <source>
        <dbReference type="Proteomes" id="UP000262072"/>
    </source>
</evidence>
<dbReference type="EMBL" id="UNRR01000019">
    <property type="protein sequence ID" value="SYZ78830.1"/>
    <property type="molecule type" value="Genomic_DNA"/>
</dbReference>
<evidence type="ECO:0000256" key="1">
    <source>
        <dbReference type="SAM" id="MobiDB-lite"/>
    </source>
</evidence>
<feature type="region of interest" description="Disordered" evidence="1">
    <location>
        <begin position="48"/>
        <end position="68"/>
    </location>
</feature>
<evidence type="ECO:0000313" key="2">
    <source>
        <dbReference type="EMBL" id="SYZ78830.1"/>
    </source>
</evidence>
<name>A0A383TEN8_9LACT</name>